<proteinExistence type="predicted"/>
<evidence type="ECO:0000259" key="3">
    <source>
        <dbReference type="PROSITE" id="PS50110"/>
    </source>
</evidence>
<evidence type="ECO:0000256" key="1">
    <source>
        <dbReference type="ARBA" id="ARBA00022553"/>
    </source>
</evidence>
<dbReference type="PROSITE" id="PS50110">
    <property type="entry name" value="RESPONSE_REGULATORY"/>
    <property type="match status" value="1"/>
</dbReference>
<comment type="caution">
    <text evidence="4">The sequence shown here is derived from an EMBL/GenBank/DDBJ whole genome shotgun (WGS) entry which is preliminary data.</text>
</comment>
<dbReference type="InterPro" id="IPR011006">
    <property type="entry name" value="CheY-like_superfamily"/>
</dbReference>
<accession>A0A933IAX2</accession>
<feature type="domain" description="Response regulatory" evidence="3">
    <location>
        <begin position="3"/>
        <end position="116"/>
    </location>
</feature>
<dbReference type="InterPro" id="IPR001789">
    <property type="entry name" value="Sig_transdc_resp-reg_receiver"/>
</dbReference>
<dbReference type="SMART" id="SM00448">
    <property type="entry name" value="REC"/>
    <property type="match status" value="1"/>
</dbReference>
<gene>
    <name evidence="4" type="ORF">HY768_10905</name>
</gene>
<sequence length="119" mass="13463">MGKLLVVDDEQNIRLLYQKELEAQGHQVTAAASAEEARQCFEKEKPELVVLDLKLTAEEGGLEALRWMRDFDPKIPIVINTAFPAYKADFSSWLADAYLVKSGNLDELKLTIEKLLNKN</sequence>
<feature type="modified residue" description="4-aspartylphosphate" evidence="2">
    <location>
        <position position="52"/>
    </location>
</feature>
<dbReference type="AlphaFoldDB" id="A0A933IAX2"/>
<dbReference type="PANTHER" id="PTHR44591">
    <property type="entry name" value="STRESS RESPONSE REGULATOR PROTEIN 1"/>
    <property type="match status" value="1"/>
</dbReference>
<dbReference type="Gene3D" id="3.40.50.2300">
    <property type="match status" value="1"/>
</dbReference>
<name>A0A933IAX2_UNCT6</name>
<keyword evidence="1 2" id="KW-0597">Phosphoprotein</keyword>
<dbReference type="Proteomes" id="UP000736328">
    <property type="component" value="Unassembled WGS sequence"/>
</dbReference>
<reference evidence="4" key="1">
    <citation type="submission" date="2020-07" db="EMBL/GenBank/DDBJ databases">
        <title>Huge and variable diversity of episymbiotic CPR bacteria and DPANN archaea in groundwater ecosystems.</title>
        <authorList>
            <person name="He C.Y."/>
            <person name="Keren R."/>
            <person name="Whittaker M."/>
            <person name="Farag I.F."/>
            <person name="Doudna J."/>
            <person name="Cate J.H.D."/>
            <person name="Banfield J.F."/>
        </authorList>
    </citation>
    <scope>NUCLEOTIDE SEQUENCE</scope>
    <source>
        <strain evidence="4">NC_groundwater_1520_Pr4_B-0.1um_53_5</strain>
    </source>
</reference>
<organism evidence="4 5">
    <name type="scientific">candidate division TA06 bacterium</name>
    <dbReference type="NCBI Taxonomy" id="2250710"/>
    <lineage>
        <taxon>Bacteria</taxon>
        <taxon>Bacteria division TA06</taxon>
    </lineage>
</organism>
<dbReference type="SUPFAM" id="SSF52172">
    <property type="entry name" value="CheY-like"/>
    <property type="match status" value="1"/>
</dbReference>
<evidence type="ECO:0000256" key="2">
    <source>
        <dbReference type="PROSITE-ProRule" id="PRU00169"/>
    </source>
</evidence>
<protein>
    <submittedName>
        <fullName evidence="4">Response regulator</fullName>
    </submittedName>
</protein>
<dbReference type="EMBL" id="JACQXR010000148">
    <property type="protein sequence ID" value="MBI4727706.1"/>
    <property type="molecule type" value="Genomic_DNA"/>
</dbReference>
<dbReference type="Pfam" id="PF00072">
    <property type="entry name" value="Response_reg"/>
    <property type="match status" value="1"/>
</dbReference>
<evidence type="ECO:0000313" key="4">
    <source>
        <dbReference type="EMBL" id="MBI4727706.1"/>
    </source>
</evidence>
<evidence type="ECO:0000313" key="5">
    <source>
        <dbReference type="Proteomes" id="UP000736328"/>
    </source>
</evidence>
<dbReference type="GO" id="GO:0000160">
    <property type="term" value="P:phosphorelay signal transduction system"/>
    <property type="evidence" value="ECO:0007669"/>
    <property type="project" value="InterPro"/>
</dbReference>
<dbReference type="InterPro" id="IPR050595">
    <property type="entry name" value="Bact_response_regulator"/>
</dbReference>
<dbReference type="PANTHER" id="PTHR44591:SF18">
    <property type="entry name" value="REGULATORY PROTEIN"/>
    <property type="match status" value="1"/>
</dbReference>